<dbReference type="EC" id="2.3.1.267" evidence="5"/>
<dbReference type="GO" id="GO:0005737">
    <property type="term" value="C:cytoplasm"/>
    <property type="evidence" value="ECO:0007669"/>
    <property type="project" value="TreeGrafter"/>
</dbReference>
<reference evidence="5 6" key="1">
    <citation type="submission" date="2020-02" db="EMBL/GenBank/DDBJ databases">
        <title>Sequencing the genomes of 1000 actinobacteria strains.</title>
        <authorList>
            <person name="Klenk H.-P."/>
        </authorList>
    </citation>
    <scope>NUCLEOTIDE SEQUENCE [LARGE SCALE GENOMIC DNA]</scope>
    <source>
        <strain evidence="5 6">DSM 27960</strain>
    </source>
</reference>
<dbReference type="GO" id="GO:0008999">
    <property type="term" value="F:protein-N-terminal-alanine acetyltransferase activity"/>
    <property type="evidence" value="ECO:0007669"/>
    <property type="project" value="UniProtKB-EC"/>
</dbReference>
<protein>
    <submittedName>
        <fullName evidence="5">Ribosomal-protein-alanine N-acetyltransferase</fullName>
        <ecNumber evidence="5">2.3.1.267</ecNumber>
    </submittedName>
</protein>
<dbReference type="InterPro" id="IPR000182">
    <property type="entry name" value="GNAT_dom"/>
</dbReference>
<evidence type="ECO:0000256" key="1">
    <source>
        <dbReference type="ARBA" id="ARBA00022679"/>
    </source>
</evidence>
<dbReference type="InterPro" id="IPR051531">
    <property type="entry name" value="N-acetyltransferase"/>
</dbReference>
<keyword evidence="1 5" id="KW-0808">Transferase</keyword>
<proteinExistence type="inferred from homology"/>
<evidence type="ECO:0000313" key="6">
    <source>
        <dbReference type="Proteomes" id="UP000541033"/>
    </source>
</evidence>
<dbReference type="PROSITE" id="PS51186">
    <property type="entry name" value="GNAT"/>
    <property type="match status" value="1"/>
</dbReference>
<evidence type="ECO:0000256" key="3">
    <source>
        <dbReference type="ARBA" id="ARBA00038502"/>
    </source>
</evidence>
<keyword evidence="2 5" id="KW-0012">Acyltransferase</keyword>
<comment type="caution">
    <text evidence="5">The sequence shown here is derived from an EMBL/GenBank/DDBJ whole genome shotgun (WGS) entry which is preliminary data.</text>
</comment>
<dbReference type="PANTHER" id="PTHR43792">
    <property type="entry name" value="GNAT FAMILY, PUTATIVE (AFU_ORTHOLOGUE AFUA_3G00765)-RELATED-RELATED"/>
    <property type="match status" value="1"/>
</dbReference>
<dbReference type="Proteomes" id="UP000541033">
    <property type="component" value="Unassembled WGS sequence"/>
</dbReference>
<comment type="similarity">
    <text evidence="3">Belongs to the acetyltransferase family. RimJ subfamily.</text>
</comment>
<dbReference type="EMBL" id="JAAMOX010000001">
    <property type="protein sequence ID" value="NIH53643.1"/>
    <property type="molecule type" value="Genomic_DNA"/>
</dbReference>
<keyword evidence="6" id="KW-1185">Reference proteome</keyword>
<feature type="domain" description="N-acetyltransferase" evidence="4">
    <location>
        <begin position="3"/>
        <end position="172"/>
    </location>
</feature>
<dbReference type="AlphaFoldDB" id="A0A7X5R0Z3"/>
<evidence type="ECO:0000256" key="2">
    <source>
        <dbReference type="ARBA" id="ARBA00023315"/>
    </source>
</evidence>
<dbReference type="Gene3D" id="3.40.630.30">
    <property type="match status" value="1"/>
</dbReference>
<organism evidence="5 6">
    <name type="scientific">Lysinibacter cavernae</name>
    <dbReference type="NCBI Taxonomy" id="1640652"/>
    <lineage>
        <taxon>Bacteria</taxon>
        <taxon>Bacillati</taxon>
        <taxon>Actinomycetota</taxon>
        <taxon>Actinomycetes</taxon>
        <taxon>Micrococcales</taxon>
        <taxon>Microbacteriaceae</taxon>
        <taxon>Lysinibacter</taxon>
    </lineage>
</organism>
<evidence type="ECO:0000259" key="4">
    <source>
        <dbReference type="PROSITE" id="PS51186"/>
    </source>
</evidence>
<dbReference type="PANTHER" id="PTHR43792:SF8">
    <property type="entry name" value="[RIBOSOMAL PROTEIN US5]-ALANINE N-ACETYLTRANSFERASE"/>
    <property type="match status" value="1"/>
</dbReference>
<dbReference type="SUPFAM" id="SSF55729">
    <property type="entry name" value="Acyl-CoA N-acyltransferases (Nat)"/>
    <property type="match status" value="1"/>
</dbReference>
<dbReference type="Pfam" id="PF13302">
    <property type="entry name" value="Acetyltransf_3"/>
    <property type="match status" value="1"/>
</dbReference>
<accession>A0A7X5R0Z3</accession>
<evidence type="ECO:0000313" key="5">
    <source>
        <dbReference type="EMBL" id="NIH53643.1"/>
    </source>
</evidence>
<gene>
    <name evidence="5" type="ORF">FHX76_001511</name>
</gene>
<sequence length="182" mass="19388">MAHTIRLLSPNDATELTRLLRANRAFLAPWDPIREDSYFAEAGQLKFAADALLAYAAGRMVPLLIVSPEGKIAGQLNLNGIVRGAFQSATLGYWVAEELNGRGLATAAVAEAVALAFGTLGLHRVEAGTLVHNVASQRVLSKNGFERFGVAPAYLNIAGTWQDHVLFQRTTSPSAEASAESA</sequence>
<name>A0A7X5R0Z3_9MICO</name>
<dbReference type="RefSeq" id="WP_167149426.1">
    <property type="nucleotide sequence ID" value="NZ_JAAMOX010000001.1"/>
</dbReference>
<dbReference type="InterPro" id="IPR016181">
    <property type="entry name" value="Acyl_CoA_acyltransferase"/>
</dbReference>